<reference evidence="12 13" key="1">
    <citation type="submission" date="2018-09" db="EMBL/GenBank/DDBJ databases">
        <authorList>
            <person name="Zeman M."/>
            <person name="Pardy F."/>
        </authorList>
    </citation>
    <scope>NUCLEOTIDE SEQUENCE [LARGE SCALE GENOMIC DNA]</scope>
    <source>
        <strain evidence="12 13">CCM 8852</strain>
    </source>
</reference>
<evidence type="ECO:0000256" key="3">
    <source>
        <dbReference type="ARBA" id="ARBA00022448"/>
    </source>
</evidence>
<accession>A0A418QYJ4</accession>
<dbReference type="InterPro" id="IPR006260">
    <property type="entry name" value="TonB/TolA_C"/>
</dbReference>
<sequence>MTNKIRVRVIWLVATLCYLPLFAYALDIESVLRDLGKGLLLLAVILSGLILFIIGFFKSLAALTKGVTSDFGTSPASENNAETSSLPASAAGNELPPVAAVTWAIAGRIFFLFLPVLVAWSVVSAFIAGAWHYVVFGLPVLAAGLYLWRTNRPNSAVGLAVSYALVGLVSAAIWEARQNNQPSSPRLYTSRISDLSLPDSVKPYTYVEHMPQFAGGDDALPHYVQQELRYPAEARANQAHGVVKVGYAVGTDGRVLAAQLMQGFDAGCDSAALQFVRNLTFSPGIQNNKPVVVAKTLTVEFSFASGTPEVRVLP</sequence>
<reference evidence="12 13" key="2">
    <citation type="submission" date="2019-01" db="EMBL/GenBank/DDBJ databases">
        <title>Hymenobacter humicola sp. nov., isolated from soils in Antarctica.</title>
        <authorList>
            <person name="Sedlacek I."/>
            <person name="Holochova P."/>
            <person name="Kralova S."/>
            <person name="Pantucek R."/>
            <person name="Stankova E."/>
            <person name="Vrbovska V."/>
            <person name="Kristofova L."/>
            <person name="Svec P."/>
            <person name="Busse H.-J."/>
        </authorList>
    </citation>
    <scope>NUCLEOTIDE SEQUENCE [LARGE SCALE GENOMIC DNA]</scope>
    <source>
        <strain evidence="12 13">CCM 8852</strain>
    </source>
</reference>
<dbReference type="GO" id="GO:0015031">
    <property type="term" value="P:protein transport"/>
    <property type="evidence" value="ECO:0007669"/>
    <property type="project" value="UniProtKB-KW"/>
</dbReference>
<feature type="transmembrane region" description="Helical" evidence="10">
    <location>
        <begin position="126"/>
        <end position="148"/>
    </location>
</feature>
<feature type="transmembrane region" description="Helical" evidence="10">
    <location>
        <begin position="155"/>
        <end position="174"/>
    </location>
</feature>
<comment type="subcellular location">
    <subcellularLocation>
        <location evidence="1">Cell inner membrane</location>
        <topology evidence="1">Single-pass membrane protein</topology>
        <orientation evidence="1">Periplasmic side</orientation>
    </subcellularLocation>
</comment>
<dbReference type="RefSeq" id="WP_119655719.1">
    <property type="nucleotide sequence ID" value="NZ_JBHUOI010000001.1"/>
</dbReference>
<dbReference type="GO" id="GO:0098797">
    <property type="term" value="C:plasma membrane protein complex"/>
    <property type="evidence" value="ECO:0007669"/>
    <property type="project" value="TreeGrafter"/>
</dbReference>
<evidence type="ECO:0000256" key="8">
    <source>
        <dbReference type="ARBA" id="ARBA00022989"/>
    </source>
</evidence>
<evidence type="ECO:0000256" key="6">
    <source>
        <dbReference type="ARBA" id="ARBA00022692"/>
    </source>
</evidence>
<keyword evidence="6 10" id="KW-0812">Transmembrane</keyword>
<dbReference type="PANTHER" id="PTHR33446">
    <property type="entry name" value="PROTEIN TONB-RELATED"/>
    <property type="match status" value="1"/>
</dbReference>
<dbReference type="AlphaFoldDB" id="A0A418QYJ4"/>
<evidence type="ECO:0000256" key="7">
    <source>
        <dbReference type="ARBA" id="ARBA00022927"/>
    </source>
</evidence>
<keyword evidence="5" id="KW-0997">Cell inner membrane</keyword>
<dbReference type="SUPFAM" id="SSF74653">
    <property type="entry name" value="TolA/TonB C-terminal domain"/>
    <property type="match status" value="1"/>
</dbReference>
<comment type="similarity">
    <text evidence="2">Belongs to the TonB family.</text>
</comment>
<keyword evidence="13" id="KW-1185">Reference proteome</keyword>
<keyword evidence="4" id="KW-1003">Cell membrane</keyword>
<feature type="transmembrane region" description="Helical" evidence="10">
    <location>
        <begin position="38"/>
        <end position="57"/>
    </location>
</feature>
<evidence type="ECO:0000256" key="10">
    <source>
        <dbReference type="SAM" id="Phobius"/>
    </source>
</evidence>
<dbReference type="Pfam" id="PF03544">
    <property type="entry name" value="TonB_C"/>
    <property type="match status" value="1"/>
</dbReference>
<evidence type="ECO:0000313" key="12">
    <source>
        <dbReference type="EMBL" id="RIY10243.1"/>
    </source>
</evidence>
<name>A0A418QYJ4_9BACT</name>
<organism evidence="12 13">
    <name type="scientific">Hymenobacter rubripertinctus</name>
    <dbReference type="NCBI Taxonomy" id="2029981"/>
    <lineage>
        <taxon>Bacteria</taxon>
        <taxon>Pseudomonadati</taxon>
        <taxon>Bacteroidota</taxon>
        <taxon>Cytophagia</taxon>
        <taxon>Cytophagales</taxon>
        <taxon>Hymenobacteraceae</taxon>
        <taxon>Hymenobacter</taxon>
    </lineage>
</organism>
<keyword evidence="8 10" id="KW-1133">Transmembrane helix</keyword>
<evidence type="ECO:0000256" key="1">
    <source>
        <dbReference type="ARBA" id="ARBA00004383"/>
    </source>
</evidence>
<gene>
    <name evidence="12" type="ORF">D0T11_10345</name>
</gene>
<feature type="transmembrane region" description="Helical" evidence="10">
    <location>
        <begin position="98"/>
        <end position="120"/>
    </location>
</feature>
<dbReference type="InterPro" id="IPR037682">
    <property type="entry name" value="TonB_C"/>
</dbReference>
<dbReference type="InterPro" id="IPR051045">
    <property type="entry name" value="TonB-dependent_transducer"/>
</dbReference>
<evidence type="ECO:0000256" key="4">
    <source>
        <dbReference type="ARBA" id="ARBA00022475"/>
    </source>
</evidence>
<comment type="caution">
    <text evidence="12">The sequence shown here is derived from an EMBL/GenBank/DDBJ whole genome shotgun (WGS) entry which is preliminary data.</text>
</comment>
<feature type="transmembrane region" description="Helical" evidence="10">
    <location>
        <begin position="7"/>
        <end position="26"/>
    </location>
</feature>
<dbReference type="PANTHER" id="PTHR33446:SF2">
    <property type="entry name" value="PROTEIN TONB"/>
    <property type="match status" value="1"/>
</dbReference>
<dbReference type="NCBIfam" id="TIGR01352">
    <property type="entry name" value="tonB_Cterm"/>
    <property type="match status" value="1"/>
</dbReference>
<dbReference type="EMBL" id="QYCN01000013">
    <property type="protein sequence ID" value="RIY10243.1"/>
    <property type="molecule type" value="Genomic_DNA"/>
</dbReference>
<dbReference type="OrthoDB" id="1039448at2"/>
<keyword evidence="3" id="KW-0813">Transport</keyword>
<evidence type="ECO:0000259" key="11">
    <source>
        <dbReference type="PROSITE" id="PS52015"/>
    </source>
</evidence>
<feature type="domain" description="TonB C-terminal" evidence="11">
    <location>
        <begin position="215"/>
        <end position="310"/>
    </location>
</feature>
<evidence type="ECO:0000256" key="9">
    <source>
        <dbReference type="ARBA" id="ARBA00023136"/>
    </source>
</evidence>
<dbReference type="Proteomes" id="UP000284250">
    <property type="component" value="Unassembled WGS sequence"/>
</dbReference>
<keyword evidence="9 10" id="KW-0472">Membrane</keyword>
<dbReference type="PROSITE" id="PS52015">
    <property type="entry name" value="TONB_CTD"/>
    <property type="match status" value="1"/>
</dbReference>
<evidence type="ECO:0000313" key="13">
    <source>
        <dbReference type="Proteomes" id="UP000284250"/>
    </source>
</evidence>
<keyword evidence="7" id="KW-0653">Protein transport</keyword>
<proteinExistence type="inferred from homology"/>
<evidence type="ECO:0000256" key="5">
    <source>
        <dbReference type="ARBA" id="ARBA00022519"/>
    </source>
</evidence>
<dbReference type="Gene3D" id="3.30.1150.10">
    <property type="match status" value="1"/>
</dbReference>
<evidence type="ECO:0000256" key="2">
    <source>
        <dbReference type="ARBA" id="ARBA00006555"/>
    </source>
</evidence>
<dbReference type="GO" id="GO:0055085">
    <property type="term" value="P:transmembrane transport"/>
    <property type="evidence" value="ECO:0007669"/>
    <property type="project" value="InterPro"/>
</dbReference>
<dbReference type="GO" id="GO:0031992">
    <property type="term" value="F:energy transducer activity"/>
    <property type="evidence" value="ECO:0007669"/>
    <property type="project" value="TreeGrafter"/>
</dbReference>
<protein>
    <submittedName>
        <fullName evidence="12">TonB family protein</fullName>
    </submittedName>
</protein>